<comment type="caution">
    <text evidence="1">The sequence shown here is derived from an EMBL/GenBank/DDBJ whole genome shotgun (WGS) entry which is preliminary data.</text>
</comment>
<protein>
    <submittedName>
        <fullName evidence="1">Uncharacterized protein</fullName>
    </submittedName>
</protein>
<dbReference type="Proteomes" id="UP000762676">
    <property type="component" value="Unassembled WGS sequence"/>
</dbReference>
<evidence type="ECO:0000313" key="2">
    <source>
        <dbReference type="Proteomes" id="UP000762676"/>
    </source>
</evidence>
<proteinExistence type="predicted"/>
<keyword evidence="2" id="KW-1185">Reference proteome</keyword>
<organism evidence="1 2">
    <name type="scientific">Elysia marginata</name>
    <dbReference type="NCBI Taxonomy" id="1093978"/>
    <lineage>
        <taxon>Eukaryota</taxon>
        <taxon>Metazoa</taxon>
        <taxon>Spiralia</taxon>
        <taxon>Lophotrochozoa</taxon>
        <taxon>Mollusca</taxon>
        <taxon>Gastropoda</taxon>
        <taxon>Heterobranchia</taxon>
        <taxon>Euthyneura</taxon>
        <taxon>Panpulmonata</taxon>
        <taxon>Sacoglossa</taxon>
        <taxon>Placobranchoidea</taxon>
        <taxon>Plakobranchidae</taxon>
        <taxon>Elysia</taxon>
    </lineage>
</organism>
<name>A0AAV4HE80_9GAST</name>
<sequence length="82" mass="9473">MRKRLSDVYLCWKWGTYNLAGTLVLLDCYKLKIFLETKCTAGSLRKPSLLNESIMAQVWAIALIGQNFHRSTKHQVFLFGHV</sequence>
<gene>
    <name evidence="1" type="ORF">ElyMa_004426600</name>
</gene>
<dbReference type="EMBL" id="BMAT01008925">
    <property type="protein sequence ID" value="GFR95358.1"/>
    <property type="molecule type" value="Genomic_DNA"/>
</dbReference>
<reference evidence="1 2" key="1">
    <citation type="journal article" date="2021" name="Elife">
        <title>Chloroplast acquisition without the gene transfer in kleptoplastic sea slugs, Plakobranchus ocellatus.</title>
        <authorList>
            <person name="Maeda T."/>
            <person name="Takahashi S."/>
            <person name="Yoshida T."/>
            <person name="Shimamura S."/>
            <person name="Takaki Y."/>
            <person name="Nagai Y."/>
            <person name="Toyoda A."/>
            <person name="Suzuki Y."/>
            <person name="Arimoto A."/>
            <person name="Ishii H."/>
            <person name="Satoh N."/>
            <person name="Nishiyama T."/>
            <person name="Hasebe M."/>
            <person name="Maruyama T."/>
            <person name="Minagawa J."/>
            <person name="Obokata J."/>
            <person name="Shigenobu S."/>
        </authorList>
    </citation>
    <scope>NUCLEOTIDE SEQUENCE [LARGE SCALE GENOMIC DNA]</scope>
</reference>
<dbReference type="AlphaFoldDB" id="A0AAV4HE80"/>
<evidence type="ECO:0000313" key="1">
    <source>
        <dbReference type="EMBL" id="GFR95358.1"/>
    </source>
</evidence>
<accession>A0AAV4HE80</accession>